<dbReference type="Proteomes" id="UP001241537">
    <property type="component" value="Unassembled WGS sequence"/>
</dbReference>
<feature type="transmembrane region" description="Helical" evidence="7">
    <location>
        <begin position="249"/>
        <end position="268"/>
    </location>
</feature>
<comment type="subcellular location">
    <subcellularLocation>
        <location evidence="1">Cell membrane</location>
        <topology evidence="1">Multi-pass membrane protein</topology>
    </subcellularLocation>
</comment>
<reference evidence="9" key="1">
    <citation type="submission" date="2023-07" db="EMBL/GenBank/DDBJ databases">
        <title>Genomic Encyclopedia of Type Strains, Phase IV (KMG-IV): sequencing the most valuable type-strain genomes for metagenomic binning, comparative biology and taxonomic classification.</title>
        <authorList>
            <person name="Goeker M."/>
        </authorList>
    </citation>
    <scope>NUCLEOTIDE SEQUENCE</scope>
    <source>
        <strain evidence="9">DSM 19659</strain>
    </source>
</reference>
<dbReference type="AlphaFoldDB" id="A0AAE4AMH0"/>
<feature type="transmembrane region" description="Helical" evidence="7">
    <location>
        <begin position="161"/>
        <end position="182"/>
    </location>
</feature>
<feature type="transmembrane region" description="Helical" evidence="7">
    <location>
        <begin position="77"/>
        <end position="95"/>
    </location>
</feature>
<comment type="caution">
    <text evidence="9">The sequence shown here is derived from an EMBL/GenBank/DDBJ whole genome shotgun (WGS) entry which is preliminary data.</text>
</comment>
<feature type="transmembrane region" description="Helical" evidence="7">
    <location>
        <begin position="189"/>
        <end position="212"/>
    </location>
</feature>
<dbReference type="InterPro" id="IPR037185">
    <property type="entry name" value="EmrE-like"/>
</dbReference>
<feature type="transmembrane region" description="Helical" evidence="7">
    <location>
        <begin position="274"/>
        <end position="294"/>
    </location>
</feature>
<dbReference type="EMBL" id="JAUSTO010000012">
    <property type="protein sequence ID" value="MDQ0153116.1"/>
    <property type="molecule type" value="Genomic_DNA"/>
</dbReference>
<evidence type="ECO:0000259" key="8">
    <source>
        <dbReference type="Pfam" id="PF00892"/>
    </source>
</evidence>
<feature type="transmembrane region" description="Helical" evidence="7">
    <location>
        <begin position="101"/>
        <end position="120"/>
    </location>
</feature>
<dbReference type="GO" id="GO:0005886">
    <property type="term" value="C:plasma membrane"/>
    <property type="evidence" value="ECO:0007669"/>
    <property type="project" value="UniProtKB-SubCell"/>
</dbReference>
<evidence type="ECO:0000313" key="9">
    <source>
        <dbReference type="EMBL" id="MDQ0153116.1"/>
    </source>
</evidence>
<dbReference type="SUPFAM" id="SSF103481">
    <property type="entry name" value="Multidrug resistance efflux transporter EmrE"/>
    <property type="match status" value="2"/>
</dbReference>
<dbReference type="PANTHER" id="PTHR32322">
    <property type="entry name" value="INNER MEMBRANE TRANSPORTER"/>
    <property type="match status" value="1"/>
</dbReference>
<sequence>MSSIQKRGLICGVLGAASWGASGTCGQFLFQNYPVDSFWLTAFRMSCSGAILFALSWLRQKNELRRFLTDRRSLAELAAFSVFGLLLSQLAYLTAIQYSNAGTATVLQSLSIVLITILFYIRRRTLPPRMQLLAILLAFLGIFFVATQGNPATLAITPPGLIWGLAAAAGAAGYCLLSGSLIDRWGSTAVCGSGMLIGGLVFSLVTAVWKLPPLDLRGWILIACIILLGTVIAYTLFLQCIHDLGPVNGNLLAGIEPLTATALSALLLHSRFTAADLIGFVCILSAAAMLNLTAQSDPV</sequence>
<keyword evidence="6 7" id="KW-0472">Membrane</keyword>
<organism evidence="9 10">
    <name type="scientific">Moryella indoligenes</name>
    <dbReference type="NCBI Taxonomy" id="371674"/>
    <lineage>
        <taxon>Bacteria</taxon>
        <taxon>Bacillati</taxon>
        <taxon>Bacillota</taxon>
        <taxon>Clostridia</taxon>
        <taxon>Lachnospirales</taxon>
        <taxon>Lachnospiraceae</taxon>
        <taxon>Moryella</taxon>
    </lineage>
</organism>
<feature type="domain" description="EamA" evidence="8">
    <location>
        <begin position="7"/>
        <end position="146"/>
    </location>
</feature>
<evidence type="ECO:0000256" key="1">
    <source>
        <dbReference type="ARBA" id="ARBA00004651"/>
    </source>
</evidence>
<keyword evidence="4 7" id="KW-0812">Transmembrane</keyword>
<dbReference type="PANTHER" id="PTHR32322:SF18">
    <property type="entry name" value="S-ADENOSYLMETHIONINE_S-ADENOSYLHOMOCYSTEINE TRANSPORTER"/>
    <property type="match status" value="1"/>
</dbReference>
<keyword evidence="3" id="KW-1003">Cell membrane</keyword>
<dbReference type="RefSeq" id="WP_307255103.1">
    <property type="nucleotide sequence ID" value="NZ_JAUSTO010000012.1"/>
</dbReference>
<feature type="transmembrane region" description="Helical" evidence="7">
    <location>
        <begin position="218"/>
        <end position="237"/>
    </location>
</feature>
<proteinExistence type="inferred from homology"/>
<feature type="transmembrane region" description="Helical" evidence="7">
    <location>
        <begin position="39"/>
        <end position="57"/>
    </location>
</feature>
<evidence type="ECO:0000256" key="5">
    <source>
        <dbReference type="ARBA" id="ARBA00022989"/>
    </source>
</evidence>
<feature type="transmembrane region" description="Helical" evidence="7">
    <location>
        <begin position="132"/>
        <end position="149"/>
    </location>
</feature>
<gene>
    <name evidence="9" type="ORF">J2S20_001825</name>
</gene>
<evidence type="ECO:0000256" key="7">
    <source>
        <dbReference type="SAM" id="Phobius"/>
    </source>
</evidence>
<evidence type="ECO:0000313" key="10">
    <source>
        <dbReference type="Proteomes" id="UP001241537"/>
    </source>
</evidence>
<accession>A0AAE4AMH0</accession>
<evidence type="ECO:0000256" key="6">
    <source>
        <dbReference type="ARBA" id="ARBA00023136"/>
    </source>
</evidence>
<comment type="similarity">
    <text evidence="2">Belongs to the EamA transporter family.</text>
</comment>
<evidence type="ECO:0000256" key="3">
    <source>
        <dbReference type="ARBA" id="ARBA00022475"/>
    </source>
</evidence>
<dbReference type="Pfam" id="PF00892">
    <property type="entry name" value="EamA"/>
    <property type="match status" value="2"/>
</dbReference>
<feature type="domain" description="EamA" evidence="8">
    <location>
        <begin position="159"/>
        <end position="291"/>
    </location>
</feature>
<keyword evidence="10" id="KW-1185">Reference proteome</keyword>
<evidence type="ECO:0000256" key="2">
    <source>
        <dbReference type="ARBA" id="ARBA00007362"/>
    </source>
</evidence>
<dbReference type="InterPro" id="IPR050638">
    <property type="entry name" value="AA-Vitamin_Transporters"/>
</dbReference>
<name>A0AAE4AMH0_9FIRM</name>
<evidence type="ECO:0000256" key="4">
    <source>
        <dbReference type="ARBA" id="ARBA00022692"/>
    </source>
</evidence>
<keyword evidence="5 7" id="KW-1133">Transmembrane helix</keyword>
<protein>
    <submittedName>
        <fullName evidence="9">Drug/metabolite transporter (DMT)-like permease</fullName>
    </submittedName>
</protein>
<dbReference type="InterPro" id="IPR000620">
    <property type="entry name" value="EamA_dom"/>
</dbReference>